<feature type="region of interest" description="Disordered" evidence="2">
    <location>
        <begin position="43"/>
        <end position="85"/>
    </location>
</feature>
<evidence type="ECO:0000256" key="2">
    <source>
        <dbReference type="SAM" id="MobiDB-lite"/>
    </source>
</evidence>
<dbReference type="SUPFAM" id="SSF54768">
    <property type="entry name" value="dsRNA-binding domain-like"/>
    <property type="match status" value="2"/>
</dbReference>
<evidence type="ECO:0000259" key="3">
    <source>
        <dbReference type="PROSITE" id="PS50137"/>
    </source>
</evidence>
<feature type="non-terminal residue" evidence="4">
    <location>
        <position position="1"/>
    </location>
</feature>
<organism evidence="4 5">
    <name type="scientific">Zootermopsis nevadensis</name>
    <name type="common">Dampwood termite</name>
    <dbReference type="NCBI Taxonomy" id="136037"/>
    <lineage>
        <taxon>Eukaryota</taxon>
        <taxon>Metazoa</taxon>
        <taxon>Ecdysozoa</taxon>
        <taxon>Arthropoda</taxon>
        <taxon>Hexapoda</taxon>
        <taxon>Insecta</taxon>
        <taxon>Pterygota</taxon>
        <taxon>Neoptera</taxon>
        <taxon>Polyneoptera</taxon>
        <taxon>Dictyoptera</taxon>
        <taxon>Blattodea</taxon>
        <taxon>Blattoidea</taxon>
        <taxon>Termitoidae</taxon>
        <taxon>Termopsidae</taxon>
        <taxon>Zootermopsis</taxon>
    </lineage>
</organism>
<keyword evidence="1" id="KW-0694">RNA-binding</keyword>
<keyword evidence="5" id="KW-1185">Reference proteome</keyword>
<feature type="domain" description="DRBM" evidence="3">
    <location>
        <begin position="1"/>
        <end position="32"/>
    </location>
</feature>
<evidence type="ECO:0000313" key="5">
    <source>
        <dbReference type="Proteomes" id="UP000027135"/>
    </source>
</evidence>
<feature type="compositionally biased region" description="Basic and acidic residues" evidence="2">
    <location>
        <begin position="129"/>
        <end position="138"/>
    </location>
</feature>
<dbReference type="STRING" id="136037.A0A067QSM9"/>
<dbReference type="EMBL" id="KK853603">
    <property type="protein sequence ID" value="KDR06358.1"/>
    <property type="molecule type" value="Genomic_DNA"/>
</dbReference>
<evidence type="ECO:0000313" key="4">
    <source>
        <dbReference type="EMBL" id="KDR06358.1"/>
    </source>
</evidence>
<dbReference type="AlphaFoldDB" id="A0A067QSM9"/>
<gene>
    <name evidence="4" type="ORF">L798_04284</name>
</gene>
<dbReference type="Gene3D" id="3.30.160.20">
    <property type="match status" value="2"/>
</dbReference>
<protein>
    <submittedName>
        <fullName evidence="4">Double-stranded RNA-specific editase 1</fullName>
    </submittedName>
</protein>
<dbReference type="eggNOG" id="ENOG502S3FH">
    <property type="taxonomic scope" value="Eukaryota"/>
</dbReference>
<sequence length="181" mass="19382">SQVDGKIHTGQGLSKPLAKQNAAENALKALLLEKMAQAAIKVEGSELPEPVQEDTNNDTGSTANTEGSDEMSDSGRSETPEDEVPWGSLASFALYKLFTDWQSQGTHVPIPKQTAVPATKQVAPAPMKKIPENPTDRHPVMLLNQMRPGIQFTEISREGTPPNLTFTLGVTVDGKSYTGVG</sequence>
<dbReference type="InParanoid" id="A0A067QSM9"/>
<reference evidence="4 5" key="1">
    <citation type="journal article" date="2014" name="Nat. Commun.">
        <title>Molecular traces of alternative social organization in a termite genome.</title>
        <authorList>
            <person name="Terrapon N."/>
            <person name="Li C."/>
            <person name="Robertson H.M."/>
            <person name="Ji L."/>
            <person name="Meng X."/>
            <person name="Booth W."/>
            <person name="Chen Z."/>
            <person name="Childers C.P."/>
            <person name="Glastad K.M."/>
            <person name="Gokhale K."/>
            <person name="Gowin J."/>
            <person name="Gronenberg W."/>
            <person name="Hermansen R.A."/>
            <person name="Hu H."/>
            <person name="Hunt B.G."/>
            <person name="Huylmans A.K."/>
            <person name="Khalil S.M."/>
            <person name="Mitchell R.D."/>
            <person name="Munoz-Torres M.C."/>
            <person name="Mustard J.A."/>
            <person name="Pan H."/>
            <person name="Reese J.T."/>
            <person name="Scharf M.E."/>
            <person name="Sun F."/>
            <person name="Vogel H."/>
            <person name="Xiao J."/>
            <person name="Yang W."/>
            <person name="Yang Z."/>
            <person name="Yang Z."/>
            <person name="Zhou J."/>
            <person name="Zhu J."/>
            <person name="Brent C.S."/>
            <person name="Elsik C.G."/>
            <person name="Goodisman M.A."/>
            <person name="Liberles D.A."/>
            <person name="Roe R.M."/>
            <person name="Vargo E.L."/>
            <person name="Vilcinskas A."/>
            <person name="Wang J."/>
            <person name="Bornberg-Bauer E."/>
            <person name="Korb J."/>
            <person name="Zhang G."/>
            <person name="Liebig J."/>
        </authorList>
    </citation>
    <scope>NUCLEOTIDE SEQUENCE [LARGE SCALE GENOMIC DNA]</scope>
    <source>
        <tissue evidence="4">Whole organism</tissue>
    </source>
</reference>
<dbReference type="InterPro" id="IPR014720">
    <property type="entry name" value="dsRBD_dom"/>
</dbReference>
<proteinExistence type="predicted"/>
<dbReference type="Proteomes" id="UP000027135">
    <property type="component" value="Unassembled WGS sequence"/>
</dbReference>
<dbReference type="GO" id="GO:0010468">
    <property type="term" value="P:regulation of gene expression"/>
    <property type="evidence" value="ECO:0007669"/>
    <property type="project" value="UniProtKB-ARBA"/>
</dbReference>
<accession>A0A067QSM9</accession>
<name>A0A067QSM9_ZOONE</name>
<evidence type="ECO:0000256" key="1">
    <source>
        <dbReference type="PROSITE-ProRule" id="PRU00266"/>
    </source>
</evidence>
<feature type="region of interest" description="Disordered" evidence="2">
    <location>
        <begin position="117"/>
        <end position="138"/>
    </location>
</feature>
<dbReference type="PROSITE" id="PS50137">
    <property type="entry name" value="DS_RBD"/>
    <property type="match status" value="1"/>
</dbReference>
<feature type="compositionally biased region" description="Polar residues" evidence="2">
    <location>
        <begin position="57"/>
        <end position="66"/>
    </location>
</feature>
<dbReference type="GO" id="GO:0003723">
    <property type="term" value="F:RNA binding"/>
    <property type="evidence" value="ECO:0007669"/>
    <property type="project" value="UniProtKB-UniRule"/>
</dbReference>